<dbReference type="InterPro" id="IPR011051">
    <property type="entry name" value="RmlC_Cupin_sf"/>
</dbReference>
<evidence type="ECO:0000259" key="2">
    <source>
        <dbReference type="PROSITE" id="PS50943"/>
    </source>
</evidence>
<dbReference type="PROSITE" id="PS50943">
    <property type="entry name" value="HTH_CROC1"/>
    <property type="match status" value="1"/>
</dbReference>
<name>A0A9D1L1T5_9FIRM</name>
<dbReference type="GO" id="GO:0003677">
    <property type="term" value="F:DNA binding"/>
    <property type="evidence" value="ECO:0007669"/>
    <property type="project" value="UniProtKB-KW"/>
</dbReference>
<evidence type="ECO:0000313" key="4">
    <source>
        <dbReference type="Proteomes" id="UP000824088"/>
    </source>
</evidence>
<dbReference type="Gene3D" id="1.10.260.40">
    <property type="entry name" value="lambda repressor-like DNA-binding domains"/>
    <property type="match status" value="1"/>
</dbReference>
<proteinExistence type="predicted"/>
<dbReference type="InterPro" id="IPR014710">
    <property type="entry name" value="RmlC-like_jellyroll"/>
</dbReference>
<dbReference type="InterPro" id="IPR050807">
    <property type="entry name" value="TransReg_Diox_bact_type"/>
</dbReference>
<comment type="caution">
    <text evidence="3">The sequence shown here is derived from an EMBL/GenBank/DDBJ whole genome shotgun (WGS) entry which is preliminary data.</text>
</comment>
<dbReference type="Gene3D" id="2.60.120.10">
    <property type="entry name" value="Jelly Rolls"/>
    <property type="match status" value="1"/>
</dbReference>
<accession>A0A9D1L1T5</accession>
<dbReference type="PANTHER" id="PTHR46797:SF2">
    <property type="entry name" value="TRANSCRIPTIONAL REGULATOR"/>
    <property type="match status" value="1"/>
</dbReference>
<reference evidence="3" key="2">
    <citation type="journal article" date="2021" name="PeerJ">
        <title>Extensive microbial diversity within the chicken gut microbiome revealed by metagenomics and culture.</title>
        <authorList>
            <person name="Gilroy R."/>
            <person name="Ravi A."/>
            <person name="Getino M."/>
            <person name="Pursley I."/>
            <person name="Horton D.L."/>
            <person name="Alikhan N.F."/>
            <person name="Baker D."/>
            <person name="Gharbi K."/>
            <person name="Hall N."/>
            <person name="Watson M."/>
            <person name="Adriaenssens E.M."/>
            <person name="Foster-Nyarko E."/>
            <person name="Jarju S."/>
            <person name="Secka A."/>
            <person name="Antonio M."/>
            <person name="Oren A."/>
            <person name="Chaudhuri R.R."/>
            <person name="La Ragione R."/>
            <person name="Hildebrand F."/>
            <person name="Pallen M.J."/>
        </authorList>
    </citation>
    <scope>NUCLEOTIDE SEQUENCE</scope>
    <source>
        <strain evidence="3">1063</strain>
    </source>
</reference>
<dbReference type="Proteomes" id="UP000824088">
    <property type="component" value="Unassembled WGS sequence"/>
</dbReference>
<organism evidence="3 4">
    <name type="scientific">Candidatus Limadaptatus stercorigallinarum</name>
    <dbReference type="NCBI Taxonomy" id="2840845"/>
    <lineage>
        <taxon>Bacteria</taxon>
        <taxon>Bacillati</taxon>
        <taxon>Bacillota</taxon>
        <taxon>Clostridia</taxon>
        <taxon>Eubacteriales</taxon>
        <taxon>Candidatus Limadaptatus</taxon>
    </lineage>
</organism>
<protein>
    <submittedName>
        <fullName evidence="3">Helix-turn-helix transcriptional regulator</fullName>
    </submittedName>
</protein>
<sequence>MELGAKIKRLRLQCGLTQEELADRCELTKGYISQLENELTSPSIQTLLDVLSALGTTAAEFFSEDEEEQIVFTSDDFFEKDAEGHVITWLVPNSQRNEMEPILITIRPGCASVKDMPHEGEEFGFVTKGSVVLHLGKKEYAAKAGDTFYYESNKVHYLENRSAEDAEVVWVASPPTF</sequence>
<dbReference type="GO" id="GO:0003700">
    <property type="term" value="F:DNA-binding transcription factor activity"/>
    <property type="evidence" value="ECO:0007669"/>
    <property type="project" value="TreeGrafter"/>
</dbReference>
<evidence type="ECO:0000256" key="1">
    <source>
        <dbReference type="ARBA" id="ARBA00023125"/>
    </source>
</evidence>
<dbReference type="SMART" id="SM00530">
    <property type="entry name" value="HTH_XRE"/>
    <property type="match status" value="1"/>
</dbReference>
<dbReference type="Pfam" id="PF01381">
    <property type="entry name" value="HTH_3"/>
    <property type="match status" value="1"/>
</dbReference>
<dbReference type="InterPro" id="IPR013096">
    <property type="entry name" value="Cupin_2"/>
</dbReference>
<dbReference type="EMBL" id="DVMN01000030">
    <property type="protein sequence ID" value="HIU20960.1"/>
    <property type="molecule type" value="Genomic_DNA"/>
</dbReference>
<feature type="domain" description="HTH cro/C1-type" evidence="2">
    <location>
        <begin position="7"/>
        <end position="61"/>
    </location>
</feature>
<keyword evidence="1" id="KW-0238">DNA-binding</keyword>
<dbReference type="InterPro" id="IPR010982">
    <property type="entry name" value="Lambda_DNA-bd_dom_sf"/>
</dbReference>
<dbReference type="PANTHER" id="PTHR46797">
    <property type="entry name" value="HTH-TYPE TRANSCRIPTIONAL REGULATOR"/>
    <property type="match status" value="1"/>
</dbReference>
<dbReference type="Pfam" id="PF07883">
    <property type="entry name" value="Cupin_2"/>
    <property type="match status" value="1"/>
</dbReference>
<dbReference type="InterPro" id="IPR001387">
    <property type="entry name" value="Cro/C1-type_HTH"/>
</dbReference>
<dbReference type="GO" id="GO:0005829">
    <property type="term" value="C:cytosol"/>
    <property type="evidence" value="ECO:0007669"/>
    <property type="project" value="TreeGrafter"/>
</dbReference>
<dbReference type="SUPFAM" id="SSF47413">
    <property type="entry name" value="lambda repressor-like DNA-binding domains"/>
    <property type="match status" value="1"/>
</dbReference>
<dbReference type="CDD" id="cd00093">
    <property type="entry name" value="HTH_XRE"/>
    <property type="match status" value="1"/>
</dbReference>
<dbReference type="AlphaFoldDB" id="A0A9D1L1T5"/>
<dbReference type="SUPFAM" id="SSF51182">
    <property type="entry name" value="RmlC-like cupins"/>
    <property type="match status" value="1"/>
</dbReference>
<reference evidence="3" key="1">
    <citation type="submission" date="2020-10" db="EMBL/GenBank/DDBJ databases">
        <authorList>
            <person name="Gilroy R."/>
        </authorList>
    </citation>
    <scope>NUCLEOTIDE SEQUENCE</scope>
    <source>
        <strain evidence="3">1063</strain>
    </source>
</reference>
<gene>
    <name evidence="3" type="ORF">IAD51_01805</name>
</gene>
<dbReference type="CDD" id="cd02209">
    <property type="entry name" value="cupin_XRE_C"/>
    <property type="match status" value="1"/>
</dbReference>
<evidence type="ECO:0000313" key="3">
    <source>
        <dbReference type="EMBL" id="HIU20960.1"/>
    </source>
</evidence>